<dbReference type="PRINTS" id="PR00834">
    <property type="entry name" value="PROTEASES2C"/>
</dbReference>
<feature type="transmembrane region" description="Helical" evidence="5">
    <location>
        <begin position="298"/>
        <end position="318"/>
    </location>
</feature>
<keyword evidence="5" id="KW-0812">Transmembrane</keyword>
<dbReference type="InterPro" id="IPR051201">
    <property type="entry name" value="Chloro_Bact_Ser_Proteases"/>
</dbReference>
<reference evidence="7" key="1">
    <citation type="journal article" date="2021" name="PeerJ">
        <title>Extensive microbial diversity within the chicken gut microbiome revealed by metagenomics and culture.</title>
        <authorList>
            <person name="Gilroy R."/>
            <person name="Ravi A."/>
            <person name="Getino M."/>
            <person name="Pursley I."/>
            <person name="Horton D.L."/>
            <person name="Alikhan N.F."/>
            <person name="Baker D."/>
            <person name="Gharbi K."/>
            <person name="Hall N."/>
            <person name="Watson M."/>
            <person name="Adriaenssens E.M."/>
            <person name="Foster-Nyarko E."/>
            <person name="Jarju S."/>
            <person name="Secka A."/>
            <person name="Antonio M."/>
            <person name="Oren A."/>
            <person name="Chaudhuri R.R."/>
            <person name="La Ragione R."/>
            <person name="Hildebrand F."/>
            <person name="Pallen M.J."/>
        </authorList>
    </citation>
    <scope>NUCLEOTIDE SEQUENCE</scope>
    <source>
        <strain evidence="7">578</strain>
    </source>
</reference>
<dbReference type="PANTHER" id="PTHR43343:SF3">
    <property type="entry name" value="PROTEASE DO-LIKE 8, CHLOROPLASTIC"/>
    <property type="match status" value="1"/>
</dbReference>
<evidence type="ECO:0000313" key="7">
    <source>
        <dbReference type="EMBL" id="HJF17919.1"/>
    </source>
</evidence>
<dbReference type="InterPro" id="IPR001478">
    <property type="entry name" value="PDZ"/>
</dbReference>
<dbReference type="Gene3D" id="2.30.42.10">
    <property type="match status" value="1"/>
</dbReference>
<protein>
    <submittedName>
        <fullName evidence="7">Trypsin-like peptidase domain-containing protein</fullName>
    </submittedName>
</protein>
<accession>A0A921KC41</accession>
<dbReference type="InterPro" id="IPR043504">
    <property type="entry name" value="Peptidase_S1_PA_chymotrypsin"/>
</dbReference>
<sequence length="711" mass="71813">MTDQNMNGQNPDFSNPENSSHELFNDNSQLNTNSNDENAATADTTQTQSTSVLATGEQATEQASGEQATREQATEQLSNEQPTVPLSTSGEQASGEQTSGEQAGNFGQSAYGQKAYGQNSYGQGSYGQNVYGQNGLSNQGGQNSQNGYNASGYGYGANGYSSNGYGSNSYGAGNYGSNYGAGNYGASNYGSSNNGSNGYGANGYSSNGYGYGSSNSNRNPYTPSSSYTPNNSGSANNSGAENGSSSANSANSQGTANTPGTSNTPGNFGFRGNAGMPGAPAGSPVATKKKSGMPQWGVALLSAGVAAALAAGLVWGGISSGFISVPRETSISQLSSGNGSGTAKVPTGKTIDWQALNKQVAASVVSVKVAVQNGVDLGSGAIIDKDGNIVTNNHVIEGAQSIQVTLNNGKVYSAKLVGTDKTTDLAVIRLENPPQDLQPAQFANSDELAVGQQIMAIGNPLGYENTATTGIVSALNRPVAVSDENNNSEIVTNAIQIDAAINPGNSGGPTFDAAGKIIGINSSIATASQSSQSSGGSIGIGFAIPANLVKRVASEIIKDGHATHVQLGVTISDGSAKVDGATVEGAKVVKVLNGSVGEKAGLQTGDVIVGFNGKPVSSMYSVLGSVRATALNAQVKLTVVRNGKTLELNATFDQKEGTLSDNSSSNNGNNDQNNGNGQNDQNNNGNNGNNDGNGFGNGLIDPFGLFGGSGF</sequence>
<evidence type="ECO:0000256" key="5">
    <source>
        <dbReference type="SAM" id="Phobius"/>
    </source>
</evidence>
<dbReference type="GO" id="GO:0006508">
    <property type="term" value="P:proteolysis"/>
    <property type="evidence" value="ECO:0007669"/>
    <property type="project" value="UniProtKB-KW"/>
</dbReference>
<keyword evidence="3" id="KW-0378">Hydrolase</keyword>
<feature type="compositionally biased region" description="Polar residues" evidence="4">
    <location>
        <begin position="218"/>
        <end position="229"/>
    </location>
</feature>
<feature type="compositionally biased region" description="Polar residues" evidence="4">
    <location>
        <begin position="74"/>
        <end position="108"/>
    </location>
</feature>
<keyword evidence="5" id="KW-1133">Transmembrane helix</keyword>
<dbReference type="Proteomes" id="UP000715651">
    <property type="component" value="Unassembled WGS sequence"/>
</dbReference>
<evidence type="ECO:0000256" key="2">
    <source>
        <dbReference type="ARBA" id="ARBA00022670"/>
    </source>
</evidence>
<feature type="compositionally biased region" description="Low complexity" evidence="4">
    <location>
        <begin position="230"/>
        <end position="257"/>
    </location>
</feature>
<feature type="compositionally biased region" description="Low complexity" evidence="4">
    <location>
        <begin position="31"/>
        <end position="51"/>
    </location>
</feature>
<feature type="domain" description="PDZ" evidence="6">
    <location>
        <begin position="553"/>
        <end position="643"/>
    </location>
</feature>
<dbReference type="Gene3D" id="2.40.10.10">
    <property type="entry name" value="Trypsin-like serine proteases"/>
    <property type="match status" value="2"/>
</dbReference>
<organism evidence="7 8">
    <name type="scientific">Aeriscardovia aeriphila</name>
    <dbReference type="NCBI Taxonomy" id="218139"/>
    <lineage>
        <taxon>Bacteria</taxon>
        <taxon>Bacillati</taxon>
        <taxon>Actinomycetota</taxon>
        <taxon>Actinomycetes</taxon>
        <taxon>Bifidobacteriales</taxon>
        <taxon>Bifidobacteriaceae</taxon>
        <taxon>Aeriscardovia</taxon>
    </lineage>
</organism>
<evidence type="ECO:0000256" key="1">
    <source>
        <dbReference type="ARBA" id="ARBA00010541"/>
    </source>
</evidence>
<dbReference type="AlphaFoldDB" id="A0A921KC41"/>
<dbReference type="PROSITE" id="PS50106">
    <property type="entry name" value="PDZ"/>
    <property type="match status" value="1"/>
</dbReference>
<name>A0A921KC41_9BIFI</name>
<dbReference type="InterPro" id="IPR036034">
    <property type="entry name" value="PDZ_sf"/>
</dbReference>
<feature type="compositionally biased region" description="Polar residues" evidence="4">
    <location>
        <begin position="57"/>
        <end position="67"/>
    </location>
</feature>
<comment type="caution">
    <text evidence="7">The sequence shown here is derived from an EMBL/GenBank/DDBJ whole genome shotgun (WGS) entry which is preliminary data.</text>
</comment>
<evidence type="ECO:0000256" key="4">
    <source>
        <dbReference type="SAM" id="MobiDB-lite"/>
    </source>
</evidence>
<dbReference type="GO" id="GO:0004252">
    <property type="term" value="F:serine-type endopeptidase activity"/>
    <property type="evidence" value="ECO:0007669"/>
    <property type="project" value="InterPro"/>
</dbReference>
<comment type="similarity">
    <text evidence="1">Belongs to the peptidase S1C family.</text>
</comment>
<proteinExistence type="inferred from homology"/>
<feature type="region of interest" description="Disordered" evidence="4">
    <location>
        <begin position="215"/>
        <end position="290"/>
    </location>
</feature>
<dbReference type="SMART" id="SM00228">
    <property type="entry name" value="PDZ"/>
    <property type="match status" value="1"/>
</dbReference>
<evidence type="ECO:0000259" key="6">
    <source>
        <dbReference type="PROSITE" id="PS50106"/>
    </source>
</evidence>
<evidence type="ECO:0000256" key="3">
    <source>
        <dbReference type="ARBA" id="ARBA00022801"/>
    </source>
</evidence>
<reference evidence="7" key="2">
    <citation type="submission" date="2021-09" db="EMBL/GenBank/DDBJ databases">
        <authorList>
            <person name="Gilroy R."/>
        </authorList>
    </citation>
    <scope>NUCLEOTIDE SEQUENCE</scope>
    <source>
        <strain evidence="7">578</strain>
    </source>
</reference>
<feature type="compositionally biased region" description="Low complexity" evidence="4">
    <location>
        <begin position="660"/>
        <end position="690"/>
    </location>
</feature>
<evidence type="ECO:0000313" key="8">
    <source>
        <dbReference type="Proteomes" id="UP000715651"/>
    </source>
</evidence>
<feature type="region of interest" description="Disordered" evidence="4">
    <location>
        <begin position="1"/>
        <end position="108"/>
    </location>
</feature>
<dbReference type="SUPFAM" id="SSF50156">
    <property type="entry name" value="PDZ domain-like"/>
    <property type="match status" value="1"/>
</dbReference>
<dbReference type="EMBL" id="DYWK01000003">
    <property type="protein sequence ID" value="HJF17919.1"/>
    <property type="molecule type" value="Genomic_DNA"/>
</dbReference>
<dbReference type="InterPro" id="IPR001940">
    <property type="entry name" value="Peptidase_S1C"/>
</dbReference>
<dbReference type="PANTHER" id="PTHR43343">
    <property type="entry name" value="PEPTIDASE S12"/>
    <property type="match status" value="1"/>
</dbReference>
<feature type="region of interest" description="Disordered" evidence="4">
    <location>
        <begin position="651"/>
        <end position="694"/>
    </location>
</feature>
<keyword evidence="5" id="KW-0472">Membrane</keyword>
<keyword evidence="2" id="KW-0645">Protease</keyword>
<dbReference type="Pfam" id="PF13180">
    <property type="entry name" value="PDZ_2"/>
    <property type="match status" value="1"/>
</dbReference>
<dbReference type="SUPFAM" id="SSF50494">
    <property type="entry name" value="Trypsin-like serine proteases"/>
    <property type="match status" value="1"/>
</dbReference>
<dbReference type="Pfam" id="PF13365">
    <property type="entry name" value="Trypsin_2"/>
    <property type="match status" value="1"/>
</dbReference>
<gene>
    <name evidence="7" type="ORF">K8U78_01950</name>
</gene>
<dbReference type="InterPro" id="IPR009003">
    <property type="entry name" value="Peptidase_S1_PA"/>
</dbReference>
<feature type="compositionally biased region" description="Polar residues" evidence="4">
    <location>
        <begin position="1"/>
        <end position="18"/>
    </location>
</feature>